<dbReference type="RefSeq" id="WP_144748068.1">
    <property type="nucleotide sequence ID" value="NZ_VMNW02000020.1"/>
</dbReference>
<dbReference type="InterPro" id="IPR029058">
    <property type="entry name" value="AB_hydrolase_fold"/>
</dbReference>
<dbReference type="EMBL" id="VMNW02000020">
    <property type="protein sequence ID" value="KAA9160716.1"/>
    <property type="molecule type" value="Genomic_DNA"/>
</dbReference>
<dbReference type="PANTHER" id="PTHR22946">
    <property type="entry name" value="DIENELACTONE HYDROLASE DOMAIN-CONTAINING PROTEIN-RELATED"/>
    <property type="match status" value="1"/>
</dbReference>
<comment type="caution">
    <text evidence="3">The sequence shown here is derived from an EMBL/GenBank/DDBJ whole genome shotgun (WGS) entry which is preliminary data.</text>
</comment>
<sequence>MNSETSELQDLKETVGEGRSLPDAKEWLYAHLKIRRNPFSAIDVEAATRVIGDLRGTDPETWAEDWTRGAGKFAAAAVEAAERGDREAARGAYFQAYVFSAVGRYPSPVHPAKLACYDRAREYFGQAMALESPPVERVEVPFRGRAGEGEKVVFHVARPAGVTHPPVVMMWGGIDVWKEESYARGRLLREHGFATLHVDMPGVGEAPVLASADAERMWEPVFGWLADSDLDAGRCAALGLSFGGYWAMKLAYVHKDELAAAVNWGGGVHLTFQPEWQEKSRNASSYLMDLMATRARIFGGHTFADYVARCPELSLLDQGLLDRPSAPLLMVNGVADKQNSSDDIPLSLRYGDPKTARMFPGGHMGEGPVMPTIVTWLCARLQPTVPSRTGESS</sequence>
<comment type="similarity">
    <text evidence="1">Belongs to the AB hydrolase superfamily.</text>
</comment>
<dbReference type="InterPro" id="IPR010520">
    <property type="entry name" value="FrsA-like"/>
</dbReference>
<evidence type="ECO:0000256" key="1">
    <source>
        <dbReference type="ARBA" id="ARBA00008645"/>
    </source>
</evidence>
<gene>
    <name evidence="3" type="ORF">FPZ12_016340</name>
</gene>
<name>A0A5N0V2W7_9PSEU</name>
<dbReference type="GO" id="GO:0016787">
    <property type="term" value="F:hydrolase activity"/>
    <property type="evidence" value="ECO:0007669"/>
    <property type="project" value="UniProtKB-KW"/>
</dbReference>
<accession>A0A5N0V2W7</accession>
<organism evidence="3 4">
    <name type="scientific">Amycolatopsis acidicola</name>
    <dbReference type="NCBI Taxonomy" id="2596893"/>
    <lineage>
        <taxon>Bacteria</taxon>
        <taxon>Bacillati</taxon>
        <taxon>Actinomycetota</taxon>
        <taxon>Actinomycetes</taxon>
        <taxon>Pseudonocardiales</taxon>
        <taxon>Pseudonocardiaceae</taxon>
        <taxon>Amycolatopsis</taxon>
    </lineage>
</organism>
<dbReference type="PANTHER" id="PTHR22946:SF12">
    <property type="entry name" value="CONIDIAL PIGMENT BIOSYNTHESIS PROTEIN AYG1 (AFU_ORTHOLOGUE AFUA_2G17550)"/>
    <property type="match status" value="1"/>
</dbReference>
<evidence type="ECO:0000256" key="2">
    <source>
        <dbReference type="ARBA" id="ARBA00022801"/>
    </source>
</evidence>
<proteinExistence type="inferred from homology"/>
<evidence type="ECO:0000313" key="3">
    <source>
        <dbReference type="EMBL" id="KAA9160716.1"/>
    </source>
</evidence>
<dbReference type="InterPro" id="IPR050261">
    <property type="entry name" value="FrsA_esterase"/>
</dbReference>
<protein>
    <submittedName>
        <fullName evidence="3">Alpha/beta hydrolase</fullName>
    </submittedName>
</protein>
<dbReference type="Gene3D" id="3.40.50.1820">
    <property type="entry name" value="alpha/beta hydrolase"/>
    <property type="match status" value="1"/>
</dbReference>
<dbReference type="Proteomes" id="UP000319769">
    <property type="component" value="Unassembled WGS sequence"/>
</dbReference>
<dbReference type="AlphaFoldDB" id="A0A5N0V2W7"/>
<dbReference type="OrthoDB" id="9765647at2"/>
<keyword evidence="4" id="KW-1185">Reference proteome</keyword>
<evidence type="ECO:0000313" key="4">
    <source>
        <dbReference type="Proteomes" id="UP000319769"/>
    </source>
</evidence>
<dbReference type="SUPFAM" id="SSF53474">
    <property type="entry name" value="alpha/beta-Hydrolases"/>
    <property type="match status" value="1"/>
</dbReference>
<keyword evidence="2 3" id="KW-0378">Hydrolase</keyword>
<dbReference type="Pfam" id="PF06500">
    <property type="entry name" value="FrsA-like"/>
    <property type="match status" value="1"/>
</dbReference>
<reference evidence="3" key="1">
    <citation type="submission" date="2019-09" db="EMBL/GenBank/DDBJ databases">
        <authorList>
            <person name="Teo W.F.A."/>
            <person name="Duangmal K."/>
        </authorList>
    </citation>
    <scope>NUCLEOTIDE SEQUENCE [LARGE SCALE GENOMIC DNA]</scope>
    <source>
        <strain evidence="3">K81G1</strain>
    </source>
</reference>